<dbReference type="SUPFAM" id="SSF52058">
    <property type="entry name" value="L domain-like"/>
    <property type="match status" value="2"/>
</dbReference>
<keyword evidence="10" id="KW-0675">Receptor</keyword>
<dbReference type="InterPro" id="IPR046956">
    <property type="entry name" value="RLP23-like"/>
</dbReference>
<evidence type="ECO:0000256" key="6">
    <source>
        <dbReference type="ARBA" id="ARBA00022729"/>
    </source>
</evidence>
<keyword evidence="8" id="KW-1133">Transmembrane helix</keyword>
<evidence type="ECO:0000256" key="3">
    <source>
        <dbReference type="ARBA" id="ARBA00022475"/>
    </source>
</evidence>
<keyword evidence="11" id="KW-0325">Glycoprotein</keyword>
<evidence type="ECO:0000256" key="11">
    <source>
        <dbReference type="ARBA" id="ARBA00023180"/>
    </source>
</evidence>
<proteinExistence type="inferred from homology"/>
<evidence type="ECO:0000256" key="9">
    <source>
        <dbReference type="ARBA" id="ARBA00023136"/>
    </source>
</evidence>
<dbReference type="SUPFAM" id="SSF52047">
    <property type="entry name" value="RNI-like"/>
    <property type="match status" value="1"/>
</dbReference>
<feature type="chain" id="PRO_5045471350" evidence="12">
    <location>
        <begin position="22"/>
        <end position="989"/>
    </location>
</feature>
<evidence type="ECO:0000256" key="8">
    <source>
        <dbReference type="ARBA" id="ARBA00022989"/>
    </source>
</evidence>
<evidence type="ECO:0000256" key="12">
    <source>
        <dbReference type="SAM" id="SignalP"/>
    </source>
</evidence>
<feature type="signal peptide" evidence="12">
    <location>
        <begin position="1"/>
        <end position="21"/>
    </location>
</feature>
<dbReference type="Gene3D" id="3.80.10.10">
    <property type="entry name" value="Ribonuclease Inhibitor"/>
    <property type="match status" value="3"/>
</dbReference>
<dbReference type="InterPro" id="IPR003591">
    <property type="entry name" value="Leu-rich_rpt_typical-subtyp"/>
</dbReference>
<reference evidence="15" key="2">
    <citation type="submission" date="2025-08" db="UniProtKB">
        <authorList>
            <consortium name="RefSeq"/>
        </authorList>
    </citation>
    <scope>IDENTIFICATION</scope>
</reference>
<keyword evidence="7" id="KW-0677">Repeat</keyword>
<evidence type="ECO:0000313" key="15">
    <source>
        <dbReference type="RefSeq" id="XP_008227114.1"/>
    </source>
</evidence>
<keyword evidence="14" id="KW-1185">Reference proteome</keyword>
<dbReference type="Pfam" id="PF08263">
    <property type="entry name" value="LRRNT_2"/>
    <property type="match status" value="1"/>
</dbReference>
<dbReference type="Pfam" id="PF13855">
    <property type="entry name" value="LRR_8"/>
    <property type="match status" value="2"/>
</dbReference>
<accession>A0ABM0NMS4</accession>
<dbReference type="PRINTS" id="PR00019">
    <property type="entry name" value="LEURICHRPT"/>
</dbReference>
<evidence type="ECO:0000256" key="5">
    <source>
        <dbReference type="ARBA" id="ARBA00022692"/>
    </source>
</evidence>
<comment type="subcellular location">
    <subcellularLocation>
        <location evidence="1">Cell membrane</location>
        <topology evidence="1">Single-pass type I membrane protein</topology>
    </subcellularLocation>
</comment>
<keyword evidence="4" id="KW-0433">Leucine-rich repeat</keyword>
<dbReference type="PANTHER" id="PTHR48061">
    <property type="entry name" value="LEUCINE-RICH REPEAT RECEPTOR PROTEIN KINASE EMS1-LIKE-RELATED"/>
    <property type="match status" value="1"/>
</dbReference>
<reference evidence="14" key="1">
    <citation type="journal article" date="2012" name="Nat. Commun.">
        <title>The genome of Prunus mume.</title>
        <authorList>
            <person name="Zhang Q."/>
            <person name="Chen W."/>
            <person name="Sun L."/>
            <person name="Zhao F."/>
            <person name="Huang B."/>
            <person name="Yang W."/>
            <person name="Tao Y."/>
            <person name="Wang J."/>
            <person name="Yuan Z."/>
            <person name="Fan G."/>
            <person name="Xing Z."/>
            <person name="Han C."/>
            <person name="Pan H."/>
            <person name="Zhong X."/>
            <person name="Shi W."/>
            <person name="Liang X."/>
            <person name="Du D."/>
            <person name="Sun F."/>
            <person name="Xu Z."/>
            <person name="Hao R."/>
            <person name="Lv T."/>
            <person name="Lv Y."/>
            <person name="Zheng Z."/>
            <person name="Sun M."/>
            <person name="Luo L."/>
            <person name="Cai M."/>
            <person name="Gao Y."/>
            <person name="Wang J."/>
            <person name="Yin Y."/>
            <person name="Xu X."/>
            <person name="Cheng T."/>
            <person name="Wang J."/>
        </authorList>
    </citation>
    <scope>NUCLEOTIDE SEQUENCE [LARGE SCALE GENOMIC DNA]</scope>
</reference>
<name>A0ABM0NMS4_PRUMU</name>
<dbReference type="RefSeq" id="XP_008227114.1">
    <property type="nucleotide sequence ID" value="XM_008228892.2"/>
</dbReference>
<dbReference type="InterPro" id="IPR001611">
    <property type="entry name" value="Leu-rich_rpt"/>
</dbReference>
<keyword evidence="6 12" id="KW-0732">Signal</keyword>
<keyword evidence="5" id="KW-0812">Transmembrane</keyword>
<dbReference type="GeneID" id="103326645"/>
<dbReference type="PROSITE" id="PS51450">
    <property type="entry name" value="LRR"/>
    <property type="match status" value="1"/>
</dbReference>
<comment type="similarity">
    <text evidence="2">Belongs to the RLP family.</text>
</comment>
<organism evidence="14 15">
    <name type="scientific">Prunus mume</name>
    <name type="common">Japanese apricot</name>
    <name type="synonym">Armeniaca mume</name>
    <dbReference type="NCBI Taxonomy" id="102107"/>
    <lineage>
        <taxon>Eukaryota</taxon>
        <taxon>Viridiplantae</taxon>
        <taxon>Streptophyta</taxon>
        <taxon>Embryophyta</taxon>
        <taxon>Tracheophyta</taxon>
        <taxon>Spermatophyta</taxon>
        <taxon>Magnoliopsida</taxon>
        <taxon>eudicotyledons</taxon>
        <taxon>Gunneridae</taxon>
        <taxon>Pentapetalae</taxon>
        <taxon>rosids</taxon>
        <taxon>fabids</taxon>
        <taxon>Rosales</taxon>
        <taxon>Rosaceae</taxon>
        <taxon>Amygdaloideae</taxon>
        <taxon>Amygdaleae</taxon>
        <taxon>Prunus</taxon>
    </lineage>
</organism>
<dbReference type="SMART" id="SM00369">
    <property type="entry name" value="LRR_TYP"/>
    <property type="match status" value="8"/>
</dbReference>
<dbReference type="Proteomes" id="UP000694861">
    <property type="component" value="Linkage group LG3"/>
</dbReference>
<evidence type="ECO:0000313" key="14">
    <source>
        <dbReference type="Proteomes" id="UP000694861"/>
    </source>
</evidence>
<keyword evidence="9" id="KW-0472">Membrane</keyword>
<evidence type="ECO:0000256" key="2">
    <source>
        <dbReference type="ARBA" id="ARBA00009592"/>
    </source>
</evidence>
<gene>
    <name evidence="15" type="primary">LOC103326645</name>
</gene>
<dbReference type="PANTHER" id="PTHR48061:SF46">
    <property type="entry name" value="LEUCINE-RICH REPEAT-CONTAINING N-TERMINAL PLANT-TYPE DOMAIN-CONTAINING PROTEIN"/>
    <property type="match status" value="1"/>
</dbReference>
<protein>
    <submittedName>
        <fullName evidence="15">Receptor-like protein 12</fullName>
    </submittedName>
</protein>
<evidence type="ECO:0000259" key="13">
    <source>
        <dbReference type="Pfam" id="PF08263"/>
    </source>
</evidence>
<evidence type="ECO:0000256" key="7">
    <source>
        <dbReference type="ARBA" id="ARBA00022737"/>
    </source>
</evidence>
<keyword evidence="3" id="KW-1003">Cell membrane</keyword>
<evidence type="ECO:0000256" key="1">
    <source>
        <dbReference type="ARBA" id="ARBA00004251"/>
    </source>
</evidence>
<evidence type="ECO:0000256" key="10">
    <source>
        <dbReference type="ARBA" id="ARBA00023170"/>
    </source>
</evidence>
<evidence type="ECO:0000256" key="4">
    <source>
        <dbReference type="ARBA" id="ARBA00022614"/>
    </source>
</evidence>
<sequence length="989" mass="110207">MGWLCLLFLLFTACQFNSTCSSSSNSSSSLSSGHLCHPDDSSALLQFKNSFSIDTSSDWTISSWQKAKDCCAWSGVTCEKLTGHVIGLELGFLRGKIHSNSSLFFLHHLKRLALMENDFEGSPISSKFGGFVNMTHLDLSFSNFSGPIPFQISLLSNMVSLNLRQDAETVATLSLDTLSLNRIVQNLTNLRELQLFGVDMSLVIPDSFKNLSSSLTTLVLFDSQLQGKFPESVFRLPNLRVLNLDFNKNLTGSLPNSNWSSPLETLGLSYTRILVDWHHLTRSLKSLRDLSLSNCTFIGSYLASLGNLTQITSLDLSQNGFGGQIPWSLLNLERLTTLDLSGNNYVGQIPEVESNSTGIASLYDFSKGQLVGPIPRHLSYLSLSENSINGTIPSWLGSLPSLDQLHLGSNQLGGNIVDFQSRSLSFLDLGANKLDGLIPRSIYELVNLGWLDLSSNNLGGNLEFEKFSKLQILGGLNLSFNHLSLSFNHLSNNTWPQLLLLDLSSCNISEFPYFLRASQDLDMLYLSHNRIQADIPKWWLDLGKDSLRYLDLSHNSLTGTVGQLRWKRLQYLDLRNNSLQGDLPIPPPSTYYFFISNNQFTGEMPPTICSLSILRILDLSNNKLSGKIHQCIGNFSQSLSVLDLRNNKFHGVIPGTFSKGNVLRNLNLNGNQLEGSLPRTLLTCTELEVLDLGNNRIQDTFPNWLEFLPKLQVLILRSNKLYGEIGIPETKFPFQKLRIMDLSYNRFSGLLPTKYFEHLTAMINLQEHELKYMGEGYYQDTVIVTIKGFEIEMVKIQTFFTTIDFSNNTFRGAISNVIGKLKSLKGLNFSYNELTGTIPSSFGDMSNLEWLDLSSNRLVGAIPEKLVNLTSLSKFNVSKNRLVGPIPHGKQFDTFENDSYSGNTGLCGLPLSKTCGAHQSPPSSFRQEGDLEHGNGFDWKVVLMGYASGVVIGISVGYLVLPNGTPDWLVKVVGRKQRRRTVEITQRRA</sequence>
<dbReference type="Pfam" id="PF00560">
    <property type="entry name" value="LRR_1"/>
    <property type="match status" value="6"/>
</dbReference>
<dbReference type="InterPro" id="IPR032675">
    <property type="entry name" value="LRR_dom_sf"/>
</dbReference>
<dbReference type="InterPro" id="IPR013210">
    <property type="entry name" value="LRR_N_plant-typ"/>
</dbReference>
<feature type="domain" description="Leucine-rich repeat-containing N-terminal plant-type" evidence="13">
    <location>
        <begin position="37"/>
        <end position="78"/>
    </location>
</feature>